<comment type="caution">
    <text evidence="2">The sequence shown here is derived from an EMBL/GenBank/DDBJ whole genome shotgun (WGS) entry which is preliminary data.</text>
</comment>
<evidence type="ECO:0000313" key="3">
    <source>
        <dbReference type="Proteomes" id="UP000248882"/>
    </source>
</evidence>
<dbReference type="AlphaFoldDB" id="A0A2W7S8F3"/>
<reference evidence="2 3" key="1">
    <citation type="submission" date="2018-06" db="EMBL/GenBank/DDBJ databases">
        <title>Genomic Encyclopedia of Archaeal and Bacterial Type Strains, Phase II (KMG-II): from individual species to whole genera.</title>
        <authorList>
            <person name="Goeker M."/>
        </authorList>
    </citation>
    <scope>NUCLEOTIDE SEQUENCE [LARGE SCALE GENOMIC DNA]</scope>
    <source>
        <strain evidence="2 3">DSM 19830</strain>
    </source>
</reference>
<sequence>MLLLNKHAIGMLPFLSSGKGEKDVDKGTSRKTPGNTEGAKPPTKEDYKKIERENDRKKTIEKSR</sequence>
<gene>
    <name evidence="2" type="ORF">LV85_04196</name>
</gene>
<dbReference type="OrthoDB" id="826719at2"/>
<keyword evidence="3" id="KW-1185">Reference proteome</keyword>
<accession>A0A2W7S8F3</accession>
<evidence type="ECO:0000256" key="1">
    <source>
        <dbReference type="SAM" id="MobiDB-lite"/>
    </source>
</evidence>
<dbReference type="EMBL" id="QKZT01000029">
    <property type="protein sequence ID" value="PZX46862.1"/>
    <property type="molecule type" value="Genomic_DNA"/>
</dbReference>
<dbReference type="RefSeq" id="WP_111323096.1">
    <property type="nucleotide sequence ID" value="NZ_QKZT01000029.1"/>
</dbReference>
<dbReference type="Proteomes" id="UP000248882">
    <property type="component" value="Unassembled WGS sequence"/>
</dbReference>
<proteinExistence type="predicted"/>
<feature type="region of interest" description="Disordered" evidence="1">
    <location>
        <begin position="1"/>
        <end position="64"/>
    </location>
</feature>
<feature type="compositionally biased region" description="Basic and acidic residues" evidence="1">
    <location>
        <begin position="19"/>
        <end position="28"/>
    </location>
</feature>
<evidence type="ECO:0000313" key="2">
    <source>
        <dbReference type="EMBL" id="PZX46862.1"/>
    </source>
</evidence>
<organism evidence="2 3">
    <name type="scientific">Algoriphagus chordae</name>
    <dbReference type="NCBI Taxonomy" id="237019"/>
    <lineage>
        <taxon>Bacteria</taxon>
        <taxon>Pseudomonadati</taxon>
        <taxon>Bacteroidota</taxon>
        <taxon>Cytophagia</taxon>
        <taxon>Cytophagales</taxon>
        <taxon>Cyclobacteriaceae</taxon>
        <taxon>Algoriphagus</taxon>
    </lineage>
</organism>
<name>A0A2W7S8F3_9BACT</name>
<protein>
    <submittedName>
        <fullName evidence="2">Uncharacterized protein</fullName>
    </submittedName>
</protein>
<feature type="compositionally biased region" description="Basic and acidic residues" evidence="1">
    <location>
        <begin position="42"/>
        <end position="64"/>
    </location>
</feature>